<organism evidence="5 6">
    <name type="scientific">Sphaerosporella brunnea</name>
    <dbReference type="NCBI Taxonomy" id="1250544"/>
    <lineage>
        <taxon>Eukaryota</taxon>
        <taxon>Fungi</taxon>
        <taxon>Dikarya</taxon>
        <taxon>Ascomycota</taxon>
        <taxon>Pezizomycotina</taxon>
        <taxon>Pezizomycetes</taxon>
        <taxon>Pezizales</taxon>
        <taxon>Pyronemataceae</taxon>
        <taxon>Sphaerosporella</taxon>
    </lineage>
</organism>
<feature type="region of interest" description="Disordered" evidence="3">
    <location>
        <begin position="182"/>
        <end position="239"/>
    </location>
</feature>
<sequence length="681" mass="75696">MEGYDYNPQTGTYVRNRQSTNPPPIPPKEGFFKETYGTVELDGGGGEGSYAPPAKRRKVRILSLDGGGIRGYSTLVILGELMHQIYVTENNGRAPQSPADLPRPCDYFDLIGGNGTGGLIALMLGRMRMDVESCKQYYVSLTRFVFITDKTLLGMPYGKTLFKASRLEEAIKHCVRESTRFDSDKIVPHSPPPAGEGEKLVHRRSDSWRRRRSGSSGGTEERGRTGRPRRNIGNPDAPLVDTREGACKTFVTAMLEGSRKNAPPVLLRSYPSPAESMPSYKTTIWQAGRATCATAAAFKSITIDQLTFLDEGGGMYNPAFQVLDEAHLHEFPDCDIAAFVSVGTGKRPPAATAREEKREWWESVAFEGFAEAKRRLLRRIDDCERVHRELVDGLDGGRPKLAQGGVATQDYYRFNVEVGVGEFGMNEWNRLSEVATGTRRYLTQRETSKLVKECAAKLVAVERGSVDDGTKIRFRPSRNGSIDTPVPVEIPANHPYYLHQQKLHQQRQQQQQPQPQQQQQQQAAARHHQPQPAIIMPDEKIYTSPVSAAPPRPFPPPTRPSGPPPSHDPVPNNPYTTATPNTTKPPPTGHPALQQQQQHYKPQQHYTPQSPPPPPKPVKEGKVIEPGITSGDTPNPEIRVTSPTTVAGGSDNEDEEDMYRGYGRRRRRRRSRSRSLGAVDE</sequence>
<dbReference type="GO" id="GO:0046486">
    <property type="term" value="P:glycerolipid metabolic process"/>
    <property type="evidence" value="ECO:0007669"/>
    <property type="project" value="UniProtKB-ARBA"/>
</dbReference>
<feature type="compositionally biased region" description="Low complexity" evidence="3">
    <location>
        <begin position="590"/>
        <end position="608"/>
    </location>
</feature>
<comment type="caution">
    <text evidence="2">Lacks conserved residue(s) required for the propagation of feature annotation.</text>
</comment>
<dbReference type="OrthoDB" id="630895at2759"/>
<dbReference type="PANTHER" id="PTHR24185:SF4">
    <property type="entry name" value="SERINE HYDROLASE, PUTATIVE (AFU_ORTHOLOGUE AFUA_2G07870)-RELATED"/>
    <property type="match status" value="1"/>
</dbReference>
<feature type="compositionally biased region" description="Low complexity" evidence="3">
    <location>
        <begin position="506"/>
        <end position="524"/>
    </location>
</feature>
<dbReference type="GO" id="GO:0016020">
    <property type="term" value="C:membrane"/>
    <property type="evidence" value="ECO:0007669"/>
    <property type="project" value="TreeGrafter"/>
</dbReference>
<feature type="compositionally biased region" description="Pro residues" evidence="3">
    <location>
        <begin position="548"/>
        <end position="572"/>
    </location>
</feature>
<keyword evidence="5" id="KW-0808">Transferase</keyword>
<feature type="domain" description="PNPLA" evidence="4">
    <location>
        <begin position="62"/>
        <end position="323"/>
    </location>
</feature>
<keyword evidence="1" id="KW-0443">Lipid metabolism</keyword>
<feature type="region of interest" description="Disordered" evidence="3">
    <location>
        <begin position="1"/>
        <end position="30"/>
    </location>
</feature>
<dbReference type="SUPFAM" id="SSF52151">
    <property type="entry name" value="FabD/lysophospholipase-like"/>
    <property type="match status" value="1"/>
</dbReference>
<keyword evidence="5" id="KW-0378">Hydrolase</keyword>
<feature type="compositionally biased region" description="Polar residues" evidence="3">
    <location>
        <begin position="7"/>
        <end position="20"/>
    </location>
</feature>
<feature type="compositionally biased region" description="Basic and acidic residues" evidence="3">
    <location>
        <begin position="196"/>
        <end position="208"/>
    </location>
</feature>
<proteinExistence type="predicted"/>
<evidence type="ECO:0000259" key="4">
    <source>
        <dbReference type="PROSITE" id="PS51635"/>
    </source>
</evidence>
<name>A0A5J5F0A1_9PEZI</name>
<dbReference type="InterPro" id="IPR002641">
    <property type="entry name" value="PNPLA_dom"/>
</dbReference>
<dbReference type="Pfam" id="PF01734">
    <property type="entry name" value="Patatin"/>
    <property type="match status" value="1"/>
</dbReference>
<reference evidence="5 6" key="1">
    <citation type="submission" date="2019-09" db="EMBL/GenBank/DDBJ databases">
        <title>Draft genome of the ectomycorrhizal ascomycete Sphaerosporella brunnea.</title>
        <authorList>
            <consortium name="DOE Joint Genome Institute"/>
            <person name="Benucci G.M."/>
            <person name="Marozzi G."/>
            <person name="Antonielli L."/>
            <person name="Sanchez S."/>
            <person name="Marco P."/>
            <person name="Wang X."/>
            <person name="Falini L.B."/>
            <person name="Barry K."/>
            <person name="Haridas S."/>
            <person name="Lipzen A."/>
            <person name="Labutti K."/>
            <person name="Grigoriev I.V."/>
            <person name="Murat C."/>
            <person name="Martin F."/>
            <person name="Albertini E."/>
            <person name="Donnini D."/>
            <person name="Bonito G."/>
        </authorList>
    </citation>
    <scope>NUCLEOTIDE SEQUENCE [LARGE SCALE GENOMIC DNA]</scope>
    <source>
        <strain evidence="5 6">Sb_GMNB300</strain>
    </source>
</reference>
<evidence type="ECO:0000313" key="5">
    <source>
        <dbReference type="EMBL" id="KAA8909288.1"/>
    </source>
</evidence>
<dbReference type="GO" id="GO:0019369">
    <property type="term" value="P:arachidonate metabolic process"/>
    <property type="evidence" value="ECO:0007669"/>
    <property type="project" value="TreeGrafter"/>
</dbReference>
<dbReference type="Proteomes" id="UP000326924">
    <property type="component" value="Unassembled WGS sequence"/>
</dbReference>
<feature type="region of interest" description="Disordered" evidence="3">
    <location>
        <begin position="543"/>
        <end position="681"/>
    </location>
</feature>
<gene>
    <name evidence="5" type="ORF">FN846DRAFT_918178</name>
</gene>
<dbReference type="PANTHER" id="PTHR24185">
    <property type="entry name" value="CALCIUM-INDEPENDENT PHOSPHOLIPASE A2-GAMMA"/>
    <property type="match status" value="1"/>
</dbReference>
<accession>A0A5J5F0A1</accession>
<dbReference type="InParanoid" id="A0A5J5F0A1"/>
<dbReference type="PROSITE" id="PS51635">
    <property type="entry name" value="PNPLA"/>
    <property type="match status" value="1"/>
</dbReference>
<feature type="compositionally biased region" description="Low complexity" evidence="3">
    <location>
        <begin position="573"/>
        <end position="582"/>
    </location>
</feature>
<evidence type="ECO:0000256" key="2">
    <source>
        <dbReference type="PROSITE-ProRule" id="PRU01161"/>
    </source>
</evidence>
<dbReference type="GO" id="GO:0047499">
    <property type="term" value="F:calcium-independent phospholipase A2 activity"/>
    <property type="evidence" value="ECO:0007669"/>
    <property type="project" value="TreeGrafter"/>
</dbReference>
<protein>
    <submittedName>
        <fullName evidence="5">Acyl transferase/acyl hydrolase/lysophospholipase</fullName>
    </submittedName>
</protein>
<feature type="region of interest" description="Disordered" evidence="3">
    <location>
        <begin position="469"/>
        <end position="530"/>
    </location>
</feature>
<dbReference type="AlphaFoldDB" id="A0A5J5F0A1"/>
<dbReference type="EMBL" id="VXIS01000059">
    <property type="protein sequence ID" value="KAA8909288.1"/>
    <property type="molecule type" value="Genomic_DNA"/>
</dbReference>
<dbReference type="GO" id="GO:0016740">
    <property type="term" value="F:transferase activity"/>
    <property type="evidence" value="ECO:0007669"/>
    <property type="project" value="UniProtKB-KW"/>
</dbReference>
<comment type="caution">
    <text evidence="5">The sequence shown here is derived from an EMBL/GenBank/DDBJ whole genome shotgun (WGS) entry which is preliminary data.</text>
</comment>
<dbReference type="Gene3D" id="3.40.1090.10">
    <property type="entry name" value="Cytosolic phospholipase A2 catalytic domain"/>
    <property type="match status" value="1"/>
</dbReference>
<evidence type="ECO:0000256" key="1">
    <source>
        <dbReference type="ARBA" id="ARBA00023098"/>
    </source>
</evidence>
<keyword evidence="6" id="KW-1185">Reference proteome</keyword>
<dbReference type="InterPro" id="IPR016035">
    <property type="entry name" value="Acyl_Trfase/lysoPLipase"/>
</dbReference>
<evidence type="ECO:0000313" key="6">
    <source>
        <dbReference type="Proteomes" id="UP000326924"/>
    </source>
</evidence>
<feature type="compositionally biased region" description="Basic residues" evidence="3">
    <location>
        <begin position="662"/>
        <end position="673"/>
    </location>
</feature>
<feature type="short sequence motif" description="GXGXXG" evidence="2">
    <location>
        <begin position="66"/>
        <end position="71"/>
    </location>
</feature>
<evidence type="ECO:0000256" key="3">
    <source>
        <dbReference type="SAM" id="MobiDB-lite"/>
    </source>
</evidence>